<reference evidence="3" key="1">
    <citation type="journal article" date="2020" name="Stud. Mycol.">
        <title>101 Dothideomycetes genomes: a test case for predicting lifestyles and emergence of pathogens.</title>
        <authorList>
            <person name="Haridas S."/>
            <person name="Albert R."/>
            <person name="Binder M."/>
            <person name="Bloem J."/>
            <person name="Labutti K."/>
            <person name="Salamov A."/>
            <person name="Andreopoulos B."/>
            <person name="Baker S."/>
            <person name="Barry K."/>
            <person name="Bills G."/>
            <person name="Bluhm B."/>
            <person name="Cannon C."/>
            <person name="Castanera R."/>
            <person name="Culley D."/>
            <person name="Daum C."/>
            <person name="Ezra D."/>
            <person name="Gonzalez J."/>
            <person name="Henrissat B."/>
            <person name="Kuo A."/>
            <person name="Liang C."/>
            <person name="Lipzen A."/>
            <person name="Lutzoni F."/>
            <person name="Magnuson J."/>
            <person name="Mondo S."/>
            <person name="Nolan M."/>
            <person name="Ohm R."/>
            <person name="Pangilinan J."/>
            <person name="Park H.-J."/>
            <person name="Ramirez L."/>
            <person name="Alfaro M."/>
            <person name="Sun H."/>
            <person name="Tritt A."/>
            <person name="Yoshinaga Y."/>
            <person name="Zwiers L.-H."/>
            <person name="Turgeon B."/>
            <person name="Goodwin S."/>
            <person name="Spatafora J."/>
            <person name="Crous P."/>
            <person name="Grigoriev I."/>
        </authorList>
    </citation>
    <scope>NUCLEOTIDE SEQUENCE</scope>
    <source>
        <strain evidence="3">CBS 121167</strain>
    </source>
</reference>
<keyword evidence="2" id="KW-1133">Transmembrane helix</keyword>
<evidence type="ECO:0000256" key="1">
    <source>
        <dbReference type="SAM" id="MobiDB-lite"/>
    </source>
</evidence>
<organism evidence="3 4">
    <name type="scientific">Aplosporella prunicola CBS 121167</name>
    <dbReference type="NCBI Taxonomy" id="1176127"/>
    <lineage>
        <taxon>Eukaryota</taxon>
        <taxon>Fungi</taxon>
        <taxon>Dikarya</taxon>
        <taxon>Ascomycota</taxon>
        <taxon>Pezizomycotina</taxon>
        <taxon>Dothideomycetes</taxon>
        <taxon>Dothideomycetes incertae sedis</taxon>
        <taxon>Botryosphaeriales</taxon>
        <taxon>Aplosporellaceae</taxon>
        <taxon>Aplosporella</taxon>
    </lineage>
</organism>
<keyword evidence="4" id="KW-1185">Reference proteome</keyword>
<dbReference type="RefSeq" id="XP_033400832.1">
    <property type="nucleotide sequence ID" value="XM_033535324.1"/>
</dbReference>
<dbReference type="Proteomes" id="UP000799438">
    <property type="component" value="Unassembled WGS sequence"/>
</dbReference>
<evidence type="ECO:0000313" key="3">
    <source>
        <dbReference type="EMBL" id="KAF2145120.1"/>
    </source>
</evidence>
<gene>
    <name evidence="3" type="ORF">K452DRAFT_134776</name>
</gene>
<name>A0A6A6BLV8_9PEZI</name>
<proteinExistence type="predicted"/>
<feature type="compositionally biased region" description="Basic residues" evidence="1">
    <location>
        <begin position="1"/>
        <end position="11"/>
    </location>
</feature>
<sequence length="133" mass="14744">MDGSKISKKIKRQAESPDQQQQQQHQVPSYATKKKNKQVKTFLESCCRQKHCPIICLFLSLIPFFLSLSLCLVLSRRRSSSVSQSSVVVIASSTTACAVVPLPRGRLTASIHPTAPKQPLINREAGQQKKEKG</sequence>
<protein>
    <submittedName>
        <fullName evidence="3">Uncharacterized protein</fullName>
    </submittedName>
</protein>
<accession>A0A6A6BLV8</accession>
<feature type="region of interest" description="Disordered" evidence="1">
    <location>
        <begin position="1"/>
        <end position="33"/>
    </location>
</feature>
<evidence type="ECO:0000313" key="4">
    <source>
        <dbReference type="Proteomes" id="UP000799438"/>
    </source>
</evidence>
<feature type="transmembrane region" description="Helical" evidence="2">
    <location>
        <begin position="54"/>
        <end position="75"/>
    </location>
</feature>
<dbReference type="EMBL" id="ML995478">
    <property type="protein sequence ID" value="KAF2145120.1"/>
    <property type="molecule type" value="Genomic_DNA"/>
</dbReference>
<dbReference type="GeneID" id="54292818"/>
<dbReference type="AlphaFoldDB" id="A0A6A6BLV8"/>
<evidence type="ECO:0000256" key="2">
    <source>
        <dbReference type="SAM" id="Phobius"/>
    </source>
</evidence>
<feature type="region of interest" description="Disordered" evidence="1">
    <location>
        <begin position="111"/>
        <end position="133"/>
    </location>
</feature>
<keyword evidence="2" id="KW-0472">Membrane</keyword>
<keyword evidence="2" id="KW-0812">Transmembrane</keyword>